<evidence type="ECO:0000256" key="2">
    <source>
        <dbReference type="SAM" id="MobiDB-lite"/>
    </source>
</evidence>
<dbReference type="AlphaFoldDB" id="A0A8S4R857"/>
<evidence type="ECO:0000313" key="3">
    <source>
        <dbReference type="EMBL" id="CAH2230673.1"/>
    </source>
</evidence>
<dbReference type="OrthoDB" id="2123493at2759"/>
<evidence type="ECO:0000256" key="1">
    <source>
        <dbReference type="SAM" id="Coils"/>
    </source>
</evidence>
<feature type="region of interest" description="Disordered" evidence="2">
    <location>
        <begin position="209"/>
        <end position="234"/>
    </location>
</feature>
<dbReference type="Proteomes" id="UP000838756">
    <property type="component" value="Unassembled WGS sequence"/>
</dbReference>
<keyword evidence="4" id="KW-1185">Reference proteome</keyword>
<organism evidence="3 4">
    <name type="scientific">Pararge aegeria aegeria</name>
    <dbReference type="NCBI Taxonomy" id="348720"/>
    <lineage>
        <taxon>Eukaryota</taxon>
        <taxon>Metazoa</taxon>
        <taxon>Ecdysozoa</taxon>
        <taxon>Arthropoda</taxon>
        <taxon>Hexapoda</taxon>
        <taxon>Insecta</taxon>
        <taxon>Pterygota</taxon>
        <taxon>Neoptera</taxon>
        <taxon>Endopterygota</taxon>
        <taxon>Lepidoptera</taxon>
        <taxon>Glossata</taxon>
        <taxon>Ditrysia</taxon>
        <taxon>Papilionoidea</taxon>
        <taxon>Nymphalidae</taxon>
        <taxon>Satyrinae</taxon>
        <taxon>Satyrini</taxon>
        <taxon>Parargina</taxon>
        <taxon>Pararge</taxon>
    </lineage>
</organism>
<keyword evidence="1" id="KW-0175">Coiled coil</keyword>
<dbReference type="EMBL" id="CAKXAJ010024821">
    <property type="protein sequence ID" value="CAH2230673.1"/>
    <property type="molecule type" value="Genomic_DNA"/>
</dbReference>
<sequence>MQLYIGVAEKCEVQQRSSTIFPKVLGNLGGLLGNVGEYEGCYKSVVEAPRARTLLAHKMDEVIATLEACQGTLQDLKKKNIELTNRNNNLETRVGALEQRLQEKEQRELSDCVEICNVPQKDDENVMLIAKQVATVLKQQVDDIKHAIRLLFKAAQQPIELNFHYTDRNFLSIGVTIQPLNPAWLDHLVRRTELLKGRPLLFNKLDKAGSPRQKVQQRMFIGRQDDDDNEEDEK</sequence>
<gene>
    <name evidence="3" type="primary">jg4225</name>
    <name evidence="3" type="ORF">PAEG_LOCUS9860</name>
</gene>
<protein>
    <submittedName>
        <fullName evidence="3">Jg4225 protein</fullName>
    </submittedName>
</protein>
<proteinExistence type="predicted"/>
<feature type="compositionally biased region" description="Acidic residues" evidence="2">
    <location>
        <begin position="225"/>
        <end position="234"/>
    </location>
</feature>
<name>A0A8S4R857_9NEOP</name>
<reference evidence="3" key="1">
    <citation type="submission" date="2022-03" db="EMBL/GenBank/DDBJ databases">
        <authorList>
            <person name="Lindestad O."/>
        </authorList>
    </citation>
    <scope>NUCLEOTIDE SEQUENCE</scope>
</reference>
<evidence type="ECO:0000313" key="4">
    <source>
        <dbReference type="Proteomes" id="UP000838756"/>
    </source>
</evidence>
<accession>A0A8S4R857</accession>
<comment type="caution">
    <text evidence="3">The sequence shown here is derived from an EMBL/GenBank/DDBJ whole genome shotgun (WGS) entry which is preliminary data.</text>
</comment>
<feature type="coiled-coil region" evidence="1">
    <location>
        <begin position="59"/>
        <end position="107"/>
    </location>
</feature>